<dbReference type="Gene3D" id="2.70.98.30">
    <property type="entry name" value="Golgi alpha-mannosidase II, domain 4"/>
    <property type="match status" value="1"/>
</dbReference>
<evidence type="ECO:0000256" key="1">
    <source>
        <dbReference type="ARBA" id="ARBA00000365"/>
    </source>
</evidence>
<dbReference type="FunFam" id="1.20.1270.50:FF:000003">
    <property type="entry name" value="Alpha-mannosidase"/>
    <property type="match status" value="1"/>
</dbReference>
<evidence type="ECO:0000256" key="5">
    <source>
        <dbReference type="ARBA" id="ARBA00022833"/>
    </source>
</evidence>
<dbReference type="FunFam" id="1.20.1270.50:FF:000002">
    <property type="entry name" value="Alpha-mannosidase"/>
    <property type="match status" value="1"/>
</dbReference>
<evidence type="ECO:0000256" key="6">
    <source>
        <dbReference type="ARBA" id="ARBA00023157"/>
    </source>
</evidence>
<comment type="catalytic activity">
    <reaction evidence="1">
        <text>Hydrolysis of terminal, non-reducing alpha-D-mannose residues in alpha-D-mannosides.</text>
        <dbReference type="EC" id="3.2.1.24"/>
    </reaction>
</comment>
<evidence type="ECO:0000256" key="4">
    <source>
        <dbReference type="ARBA" id="ARBA00022801"/>
    </source>
</evidence>
<dbReference type="InterPro" id="IPR050843">
    <property type="entry name" value="Glycosyl_Hydrlase_38"/>
</dbReference>
<dbReference type="Ensembl" id="ENSDLAT00005014417.2">
    <property type="protein sequence ID" value="ENSDLAP00005013201.2"/>
    <property type="gene ID" value="ENSDLAG00005005466.2"/>
</dbReference>
<dbReference type="Gene3D" id="3.20.110.10">
    <property type="entry name" value="Glycoside hydrolase 38, N terminal domain"/>
    <property type="match status" value="1"/>
</dbReference>
<dbReference type="InterPro" id="IPR015341">
    <property type="entry name" value="Glyco_hydro_38_cen"/>
</dbReference>
<dbReference type="SMART" id="SM00872">
    <property type="entry name" value="Alpha-mann_mid"/>
    <property type="match status" value="1"/>
</dbReference>
<dbReference type="Pfam" id="PF09261">
    <property type="entry name" value="Alpha-mann_mid"/>
    <property type="match status" value="1"/>
</dbReference>
<evidence type="ECO:0000259" key="10">
    <source>
        <dbReference type="SMART" id="SM00872"/>
    </source>
</evidence>
<keyword evidence="12" id="KW-1185">Reference proteome</keyword>
<dbReference type="InterPro" id="IPR011013">
    <property type="entry name" value="Gal_mutarotase_sf_dom"/>
</dbReference>
<dbReference type="FunFam" id="2.70.98.30:FF:000003">
    <property type="entry name" value="Alpha-mannosidase"/>
    <property type="match status" value="1"/>
</dbReference>
<dbReference type="Pfam" id="PF01074">
    <property type="entry name" value="Glyco_hydro_38N"/>
    <property type="match status" value="1"/>
</dbReference>
<dbReference type="InterPro" id="IPR011682">
    <property type="entry name" value="Glyco_hydro_38_C"/>
</dbReference>
<keyword evidence="3 9" id="KW-0479">Metal-binding</keyword>
<dbReference type="InterPro" id="IPR011330">
    <property type="entry name" value="Glyco_hydro/deAcase_b/a-brl"/>
</dbReference>
<dbReference type="InterPro" id="IPR000602">
    <property type="entry name" value="Glyco_hydro_38_N"/>
</dbReference>
<dbReference type="GO" id="GO:0005764">
    <property type="term" value="C:lysosome"/>
    <property type="evidence" value="ECO:0007669"/>
    <property type="project" value="TreeGrafter"/>
</dbReference>
<proteinExistence type="inferred from homology"/>
<keyword evidence="6" id="KW-1015">Disulfide bond</keyword>
<evidence type="ECO:0000256" key="2">
    <source>
        <dbReference type="ARBA" id="ARBA00009792"/>
    </source>
</evidence>
<dbReference type="InterPro" id="IPR041147">
    <property type="entry name" value="GH38_C"/>
</dbReference>
<accession>A0A8C4E9L9</accession>
<comment type="cofactor">
    <cofactor evidence="9">
        <name>Zn(2+)</name>
        <dbReference type="ChEBI" id="CHEBI:29105"/>
    </cofactor>
    <text evidence="9">Binds 1 zinc ion per subunit.</text>
</comment>
<dbReference type="InterPro" id="IPR013780">
    <property type="entry name" value="Glyco_hydro_b"/>
</dbReference>
<dbReference type="Proteomes" id="UP000694389">
    <property type="component" value="Unassembled WGS sequence"/>
</dbReference>
<dbReference type="Gene3D" id="2.60.40.1360">
    <property type="match status" value="1"/>
</dbReference>
<dbReference type="Pfam" id="PF07748">
    <property type="entry name" value="Glyco_hydro_38C"/>
    <property type="match status" value="1"/>
</dbReference>
<comment type="similarity">
    <text evidence="2 9">Belongs to the glycosyl hydrolase 38 family.</text>
</comment>
<dbReference type="Gene3D" id="1.20.1270.50">
    <property type="entry name" value="Glycoside hydrolase family 38, central domain"/>
    <property type="match status" value="2"/>
</dbReference>
<dbReference type="SUPFAM" id="SSF88688">
    <property type="entry name" value="Families 57/38 glycoside transferase middle domain"/>
    <property type="match status" value="1"/>
</dbReference>
<dbReference type="EC" id="3.2.1.-" evidence="9"/>
<evidence type="ECO:0000256" key="9">
    <source>
        <dbReference type="RuleBase" id="RU361199"/>
    </source>
</evidence>
<dbReference type="GO" id="GO:0006013">
    <property type="term" value="P:mannose metabolic process"/>
    <property type="evidence" value="ECO:0007669"/>
    <property type="project" value="InterPro"/>
</dbReference>
<dbReference type="InterPro" id="IPR027291">
    <property type="entry name" value="Glyco_hydro_38_N_sf"/>
</dbReference>
<dbReference type="InterPro" id="IPR037094">
    <property type="entry name" value="Glyco_hydro_38_cen_sf"/>
</dbReference>
<evidence type="ECO:0000313" key="12">
    <source>
        <dbReference type="Proteomes" id="UP000694389"/>
    </source>
</evidence>
<dbReference type="GO" id="GO:0030246">
    <property type="term" value="F:carbohydrate binding"/>
    <property type="evidence" value="ECO:0007669"/>
    <property type="project" value="InterPro"/>
</dbReference>
<dbReference type="GO" id="GO:0004559">
    <property type="term" value="F:alpha-mannosidase activity"/>
    <property type="evidence" value="ECO:0007669"/>
    <property type="project" value="UniProtKB-EC"/>
</dbReference>
<dbReference type="PANTHER" id="PTHR11607:SF3">
    <property type="entry name" value="LYSOSOMAL ALPHA-MANNOSIDASE"/>
    <property type="match status" value="1"/>
</dbReference>
<feature type="domain" description="Glycoside hydrolase family 38 central" evidence="10">
    <location>
        <begin position="325"/>
        <end position="407"/>
    </location>
</feature>
<dbReference type="GO" id="GO:0046872">
    <property type="term" value="F:metal ion binding"/>
    <property type="evidence" value="ECO:0007669"/>
    <property type="project" value="UniProtKB-KW"/>
</dbReference>
<dbReference type="FunFam" id="3.20.110.10:FF:000001">
    <property type="entry name" value="Alpha-mannosidase"/>
    <property type="match status" value="1"/>
</dbReference>
<name>A0A8C4E9L9_DICLA</name>
<reference evidence="11" key="1">
    <citation type="submission" date="2025-08" db="UniProtKB">
        <authorList>
            <consortium name="Ensembl"/>
        </authorList>
    </citation>
    <scope>IDENTIFICATION</scope>
</reference>
<protein>
    <recommendedName>
        <fullName evidence="9">Alpha-mannosidase</fullName>
        <ecNumber evidence="9">3.2.1.-</ecNumber>
    </recommendedName>
</protein>
<dbReference type="Pfam" id="PF17677">
    <property type="entry name" value="Glyco_hydro38C2"/>
    <property type="match status" value="1"/>
</dbReference>
<keyword evidence="8 9" id="KW-0326">Glycosidase</keyword>
<dbReference type="PANTHER" id="PTHR11607">
    <property type="entry name" value="ALPHA-MANNOSIDASE"/>
    <property type="match status" value="1"/>
</dbReference>
<keyword evidence="7" id="KW-0325">Glycoprotein</keyword>
<keyword evidence="4 9" id="KW-0378">Hydrolase</keyword>
<evidence type="ECO:0000256" key="7">
    <source>
        <dbReference type="ARBA" id="ARBA00023180"/>
    </source>
</evidence>
<keyword evidence="5 9" id="KW-0862">Zinc</keyword>
<evidence type="ECO:0000256" key="8">
    <source>
        <dbReference type="ARBA" id="ARBA00023295"/>
    </source>
</evidence>
<evidence type="ECO:0000313" key="11">
    <source>
        <dbReference type="Ensembl" id="ENSDLAP00005013201.2"/>
    </source>
</evidence>
<dbReference type="Gene3D" id="2.60.40.1180">
    <property type="entry name" value="Golgi alpha-mannosidase II"/>
    <property type="match status" value="1"/>
</dbReference>
<dbReference type="CDD" id="cd10810">
    <property type="entry name" value="GH38N_AMII_LAM_like"/>
    <property type="match status" value="1"/>
</dbReference>
<sequence>MLNVHLVPHTHDDVGWLKTVDQYFYGDRNDIQHAGVQYILDSVVDQLLKNPDRRFIYVETAFFYRWWKQQSSSMQQTVKKLVNEGRLEFVNGGWCMSDEATTHYSAVIDQMTMGLRFLNETFGPCGRPRVAWHIDPFGHAREHASMFAQMGYDGFFFGRLDYQDRARRRRDKEQELLWRASDSLTPPMADLFTGILPNGYNPPEGFCWDQSCDDPPIRDDPDLEDYNVDDVVRRFLAIANSQAIVYKTDHIIMTMGSDFQYENANLWYKNLDKLIHYVNALQANGSKVNVLYSTPSCYLQELHRANLTWALKMDDFFPYADDAHDFWTGYFTSRPALKRYERISNSNLQVTCNQLEVLSGPASRKGPFGEGDINLSLSEKAMAVAQHHDAVSGTEKQHVANDYARRLAHGWQRCQVFQASHVLLLNIAQPHPVFLSQFSVNVYNPLARPVTWPVRLPVNGTAYLVSDANGKSVDCQVSVLFSLKTENLCVHLPQFLRVTFDPDTGLLSSLSNLETKQTIKLTQNFYWLVYNASDGNNLQSDQPSGAYIFRPNSSTPFLISKTTSGVQEVRQWFAPWVSQVVRLYTDSKALELEWTVGPVPIDDDLGKEVITRLDTSIKTSQYFYTDSNGREMLQRKTDFRPTWNLRQSEPIAGNYYPINSRAFIKDDVDQLTVVTDRSQGGGSIHNGSLEIMLHRRLLYDDVRGVGEPLNETSNIFPKGLVVRGRLLLSLDRPPSAADAHRPLAQEVVLQPLLTFTDGDLHPNTQLEFSGLQAALPPAVHLLTLTQWDKDSVLLRLEHQFQSWESKLNSQPVTVNLQKLFSTLEVLGVSELNLSANQWKDEMTRFHWTPMTGTGHLNLFIRFYYISS</sequence>
<dbReference type="AlphaFoldDB" id="A0A8C4E9L9"/>
<organism evidence="11 12">
    <name type="scientific">Dicentrarchus labrax</name>
    <name type="common">European seabass</name>
    <name type="synonym">Morone labrax</name>
    <dbReference type="NCBI Taxonomy" id="13489"/>
    <lineage>
        <taxon>Eukaryota</taxon>
        <taxon>Metazoa</taxon>
        <taxon>Chordata</taxon>
        <taxon>Craniata</taxon>
        <taxon>Vertebrata</taxon>
        <taxon>Euteleostomi</taxon>
        <taxon>Actinopterygii</taxon>
        <taxon>Neopterygii</taxon>
        <taxon>Teleostei</taxon>
        <taxon>Neoteleostei</taxon>
        <taxon>Acanthomorphata</taxon>
        <taxon>Eupercaria</taxon>
        <taxon>Moronidae</taxon>
        <taxon>Dicentrarchus</taxon>
    </lineage>
</organism>
<dbReference type="SUPFAM" id="SSF74650">
    <property type="entry name" value="Galactose mutarotase-like"/>
    <property type="match status" value="1"/>
</dbReference>
<dbReference type="SUPFAM" id="SSF88713">
    <property type="entry name" value="Glycoside hydrolase/deacetylase"/>
    <property type="match status" value="1"/>
</dbReference>
<evidence type="ECO:0000256" key="3">
    <source>
        <dbReference type="ARBA" id="ARBA00022723"/>
    </source>
</evidence>
<dbReference type="InterPro" id="IPR028995">
    <property type="entry name" value="Glyco_hydro_57/38_cen_sf"/>
</dbReference>
<dbReference type="GeneTree" id="ENSGT01030000234638"/>
<reference evidence="11" key="2">
    <citation type="submission" date="2025-09" db="UniProtKB">
        <authorList>
            <consortium name="Ensembl"/>
        </authorList>
    </citation>
    <scope>IDENTIFICATION</scope>
</reference>